<feature type="region of interest" description="Disordered" evidence="1">
    <location>
        <begin position="76"/>
        <end position="98"/>
    </location>
</feature>
<dbReference type="Proteomes" id="UP000007305">
    <property type="component" value="Chromosome 2"/>
</dbReference>
<evidence type="ECO:0000313" key="2">
    <source>
        <dbReference type="EnsemblPlants" id="Zm00001eb104800_P001"/>
    </source>
</evidence>
<name>A0A804MQT1_MAIZE</name>
<protein>
    <submittedName>
        <fullName evidence="2">Uncharacterized protein</fullName>
    </submittedName>
</protein>
<sequence>MQHDHLILYLHFSKTSNILHMIFSYPREALKAYIQTIKEAKNKILSSTSYHRCRTKQWACYNLLKEHRDIQVLYHDDGVKDNPSTNGSKEQQGRRPALDCKQARFAMKDTGRQIVC</sequence>
<reference evidence="2" key="3">
    <citation type="submission" date="2021-05" db="UniProtKB">
        <authorList>
            <consortium name="EnsemblPlants"/>
        </authorList>
    </citation>
    <scope>IDENTIFICATION</scope>
    <source>
        <strain evidence="2">cv. B73</strain>
    </source>
</reference>
<organism evidence="2 3">
    <name type="scientific">Zea mays</name>
    <name type="common">Maize</name>
    <dbReference type="NCBI Taxonomy" id="4577"/>
    <lineage>
        <taxon>Eukaryota</taxon>
        <taxon>Viridiplantae</taxon>
        <taxon>Streptophyta</taxon>
        <taxon>Embryophyta</taxon>
        <taxon>Tracheophyta</taxon>
        <taxon>Spermatophyta</taxon>
        <taxon>Magnoliopsida</taxon>
        <taxon>Liliopsida</taxon>
        <taxon>Poales</taxon>
        <taxon>Poaceae</taxon>
        <taxon>PACMAD clade</taxon>
        <taxon>Panicoideae</taxon>
        <taxon>Andropogonodae</taxon>
        <taxon>Andropogoneae</taxon>
        <taxon>Tripsacinae</taxon>
        <taxon>Zea</taxon>
    </lineage>
</organism>
<accession>A0A804MQT1</accession>
<dbReference type="InParanoid" id="A0A804MQT1"/>
<reference evidence="2" key="2">
    <citation type="submission" date="2019-07" db="EMBL/GenBank/DDBJ databases">
        <authorList>
            <person name="Seetharam A."/>
            <person name="Woodhouse M."/>
            <person name="Cannon E."/>
        </authorList>
    </citation>
    <scope>NUCLEOTIDE SEQUENCE [LARGE SCALE GENOMIC DNA]</scope>
    <source>
        <strain evidence="2">cv. B73</strain>
    </source>
</reference>
<keyword evidence="3" id="KW-1185">Reference proteome</keyword>
<proteinExistence type="predicted"/>
<dbReference type="Gramene" id="Zm00001eb104800_T001">
    <property type="protein sequence ID" value="Zm00001eb104800_P001"/>
    <property type="gene ID" value="Zm00001eb104800"/>
</dbReference>
<evidence type="ECO:0000256" key="1">
    <source>
        <dbReference type="SAM" id="MobiDB-lite"/>
    </source>
</evidence>
<dbReference type="EnsemblPlants" id="Zm00001eb104800_T001">
    <property type="protein sequence ID" value="Zm00001eb104800_P001"/>
    <property type="gene ID" value="Zm00001eb104800"/>
</dbReference>
<reference evidence="3" key="1">
    <citation type="submission" date="2015-12" db="EMBL/GenBank/DDBJ databases">
        <title>Update maize B73 reference genome by single molecule sequencing technologies.</title>
        <authorList>
            <consortium name="Maize Genome Sequencing Project"/>
            <person name="Ware D."/>
        </authorList>
    </citation>
    <scope>NUCLEOTIDE SEQUENCE [LARGE SCALE GENOMIC DNA]</scope>
    <source>
        <strain evidence="3">cv. B73</strain>
    </source>
</reference>
<evidence type="ECO:0000313" key="3">
    <source>
        <dbReference type="Proteomes" id="UP000007305"/>
    </source>
</evidence>
<dbReference type="AlphaFoldDB" id="A0A804MQT1"/>